<proteinExistence type="predicted"/>
<protein>
    <submittedName>
        <fullName evidence="2">6170_t:CDS:1</fullName>
    </submittedName>
</protein>
<feature type="transmembrane region" description="Helical" evidence="1">
    <location>
        <begin position="27"/>
        <end position="47"/>
    </location>
</feature>
<evidence type="ECO:0000313" key="2">
    <source>
        <dbReference type="EMBL" id="CAG8559232.1"/>
    </source>
</evidence>
<evidence type="ECO:0000256" key="1">
    <source>
        <dbReference type="SAM" id="Phobius"/>
    </source>
</evidence>
<dbReference type="EMBL" id="CAJVPY010002393">
    <property type="protein sequence ID" value="CAG8559232.1"/>
    <property type="molecule type" value="Genomic_DNA"/>
</dbReference>
<keyword evidence="1" id="KW-1133">Transmembrane helix</keyword>
<sequence length="76" mass="9005">MYTTLCSWQKKKYENLRSKDQKLLDTTFIHIGLVVFVNVTINFSYLVNEDEDLKSIQLDVQCCVRCLIHWDYGKSI</sequence>
<name>A0A9N9BCS5_9GLOM</name>
<dbReference type="AlphaFoldDB" id="A0A9N9BCS5"/>
<gene>
    <name evidence="2" type="ORF">DERYTH_LOCUS5654</name>
</gene>
<reference evidence="2" key="1">
    <citation type="submission" date="2021-06" db="EMBL/GenBank/DDBJ databases">
        <authorList>
            <person name="Kallberg Y."/>
            <person name="Tangrot J."/>
            <person name="Rosling A."/>
        </authorList>
    </citation>
    <scope>NUCLEOTIDE SEQUENCE</scope>
    <source>
        <strain evidence="2">MA453B</strain>
    </source>
</reference>
<keyword evidence="3" id="KW-1185">Reference proteome</keyword>
<keyword evidence="1" id="KW-0812">Transmembrane</keyword>
<accession>A0A9N9BCS5</accession>
<dbReference type="Proteomes" id="UP000789405">
    <property type="component" value="Unassembled WGS sequence"/>
</dbReference>
<organism evidence="2 3">
    <name type="scientific">Dentiscutata erythropus</name>
    <dbReference type="NCBI Taxonomy" id="1348616"/>
    <lineage>
        <taxon>Eukaryota</taxon>
        <taxon>Fungi</taxon>
        <taxon>Fungi incertae sedis</taxon>
        <taxon>Mucoromycota</taxon>
        <taxon>Glomeromycotina</taxon>
        <taxon>Glomeromycetes</taxon>
        <taxon>Diversisporales</taxon>
        <taxon>Gigasporaceae</taxon>
        <taxon>Dentiscutata</taxon>
    </lineage>
</organism>
<dbReference type="OrthoDB" id="10312720at2759"/>
<evidence type="ECO:0000313" key="3">
    <source>
        <dbReference type="Proteomes" id="UP000789405"/>
    </source>
</evidence>
<keyword evidence="1" id="KW-0472">Membrane</keyword>
<comment type="caution">
    <text evidence="2">The sequence shown here is derived from an EMBL/GenBank/DDBJ whole genome shotgun (WGS) entry which is preliminary data.</text>
</comment>